<name>A0A8B6CB56_MYTGA</name>
<feature type="domain" description="B box-type" evidence="2">
    <location>
        <begin position="6"/>
        <end position="54"/>
    </location>
</feature>
<dbReference type="EMBL" id="UYJE01001438">
    <property type="protein sequence ID" value="VDI02178.1"/>
    <property type="molecule type" value="Genomic_DNA"/>
</dbReference>
<evidence type="ECO:0000313" key="4">
    <source>
        <dbReference type="Proteomes" id="UP000596742"/>
    </source>
</evidence>
<protein>
    <recommendedName>
        <fullName evidence="2">B box-type domain-containing protein</fullName>
    </recommendedName>
</protein>
<sequence length="449" mass="51045">MATVEQVPVTCHQCEEDTSIKWKCLNCDMLMCDKCKEKIHVKFKFAKDHQVVSIDEVGLYAEEIDFSPSKFQNPHKAIMCDVLEIDQHTEKIETDLTQKWEDLQMHTEKEHLEVSLLIRSLEFKNLEVDDIIQSKDARKVFDGGSGLLVSKEEVITIPCTKFDYVPTFLPGQITAYNIGSLEKISTKDEIKIIKQFDAKISDIFYMAMADVSKDALWITDQKVLQKVKIEETSLKIIAQKDIKNYGMAITPSKDLLLVCKGNRLKQISDQTGEVTKSKYEWGNSLHSSGKRVVIVMDRNGKHETTFEYDTQGNPIFTYVKNITRTKIGNICVVDKLSKDVRGRVIIPSEDGYVINTFNGHPELKTDKIPFKPRRVITTPSDSIVVSNKNNDILFFLNSSGNLIRWCDMNEIGIFDINSFCISKSGRIFIGCGTREGSSDHAIIYEVNTL</sequence>
<accession>A0A8B6CB56</accession>
<dbReference type="Proteomes" id="UP000596742">
    <property type="component" value="Unassembled WGS sequence"/>
</dbReference>
<evidence type="ECO:0000259" key="2">
    <source>
        <dbReference type="PROSITE" id="PS50119"/>
    </source>
</evidence>
<gene>
    <name evidence="3" type="ORF">MGAL_10B075305</name>
</gene>
<evidence type="ECO:0000256" key="1">
    <source>
        <dbReference type="PROSITE-ProRule" id="PRU00024"/>
    </source>
</evidence>
<evidence type="ECO:0000313" key="3">
    <source>
        <dbReference type="EMBL" id="VDI02178.1"/>
    </source>
</evidence>
<dbReference type="Gene3D" id="3.30.160.60">
    <property type="entry name" value="Classic Zinc Finger"/>
    <property type="match status" value="1"/>
</dbReference>
<organism evidence="3 4">
    <name type="scientific">Mytilus galloprovincialis</name>
    <name type="common">Mediterranean mussel</name>
    <dbReference type="NCBI Taxonomy" id="29158"/>
    <lineage>
        <taxon>Eukaryota</taxon>
        <taxon>Metazoa</taxon>
        <taxon>Spiralia</taxon>
        <taxon>Lophotrochozoa</taxon>
        <taxon>Mollusca</taxon>
        <taxon>Bivalvia</taxon>
        <taxon>Autobranchia</taxon>
        <taxon>Pteriomorphia</taxon>
        <taxon>Mytilida</taxon>
        <taxon>Mytiloidea</taxon>
        <taxon>Mytilidae</taxon>
        <taxon>Mytilinae</taxon>
        <taxon>Mytilus</taxon>
    </lineage>
</organism>
<dbReference type="CDD" id="cd19757">
    <property type="entry name" value="Bbox1"/>
    <property type="match status" value="1"/>
</dbReference>
<keyword evidence="4" id="KW-1185">Reference proteome</keyword>
<dbReference type="Gene3D" id="2.120.10.30">
    <property type="entry name" value="TolB, C-terminal domain"/>
    <property type="match status" value="1"/>
</dbReference>
<dbReference type="AlphaFoldDB" id="A0A8B6CB56"/>
<keyword evidence="1" id="KW-0479">Metal-binding</keyword>
<keyword evidence="1" id="KW-0862">Zinc</keyword>
<dbReference type="InterPro" id="IPR000315">
    <property type="entry name" value="Znf_B-box"/>
</dbReference>
<dbReference type="PROSITE" id="PS50119">
    <property type="entry name" value="ZF_BBOX"/>
    <property type="match status" value="1"/>
</dbReference>
<comment type="caution">
    <text evidence="3">The sequence shown here is derived from an EMBL/GenBank/DDBJ whole genome shotgun (WGS) entry which is preliminary data.</text>
</comment>
<dbReference type="InterPro" id="IPR011042">
    <property type="entry name" value="6-blade_b-propeller_TolB-like"/>
</dbReference>
<dbReference type="OrthoDB" id="6104337at2759"/>
<keyword evidence="1" id="KW-0863">Zinc-finger</keyword>
<proteinExistence type="predicted"/>
<dbReference type="SUPFAM" id="SSF63829">
    <property type="entry name" value="Calcium-dependent phosphotriesterase"/>
    <property type="match status" value="1"/>
</dbReference>
<dbReference type="SMART" id="SM00336">
    <property type="entry name" value="BBOX"/>
    <property type="match status" value="1"/>
</dbReference>
<dbReference type="GO" id="GO:0008270">
    <property type="term" value="F:zinc ion binding"/>
    <property type="evidence" value="ECO:0007669"/>
    <property type="project" value="UniProtKB-KW"/>
</dbReference>
<reference evidence="3" key="1">
    <citation type="submission" date="2018-11" db="EMBL/GenBank/DDBJ databases">
        <authorList>
            <person name="Alioto T."/>
            <person name="Alioto T."/>
        </authorList>
    </citation>
    <scope>NUCLEOTIDE SEQUENCE</scope>
</reference>